<dbReference type="InParanoid" id="A0A7F5QWC1"/>
<sequence>MKTAMELPKLVIKLALIVGTCSSGIISGDDNKVDSVFAPFGKCECGVFEFGLIENAEPIIKQTPINVTCDATGYTNCLNICSALAHAAKTQGPEILCGILKNTDKLKVGVYTRVCNGASWAHTGLTSPSPICCEESQIKNCTITEGETEPTSTVQISPLTERNE</sequence>
<accession>A0A7F5QWC1</accession>
<dbReference type="RefSeq" id="XP_025829415.1">
    <property type="nucleotide sequence ID" value="XM_025973630.1"/>
</dbReference>
<name>A0A7F5QWC1_AGRPL</name>
<gene>
    <name evidence="3" type="primary">LOC112904192</name>
</gene>
<keyword evidence="1" id="KW-0732">Signal</keyword>
<evidence type="ECO:0000256" key="1">
    <source>
        <dbReference type="SAM" id="SignalP"/>
    </source>
</evidence>
<dbReference type="Proteomes" id="UP000192223">
    <property type="component" value="Unplaced"/>
</dbReference>
<dbReference type="AlphaFoldDB" id="A0A7F5QWC1"/>
<feature type="chain" id="PRO_5029016595" evidence="1">
    <location>
        <begin position="24"/>
        <end position="164"/>
    </location>
</feature>
<evidence type="ECO:0000313" key="2">
    <source>
        <dbReference type="Proteomes" id="UP000192223"/>
    </source>
</evidence>
<dbReference type="GeneID" id="112904192"/>
<evidence type="ECO:0000313" key="3">
    <source>
        <dbReference type="RefSeq" id="XP_025829415.1"/>
    </source>
</evidence>
<proteinExistence type="predicted"/>
<protein>
    <submittedName>
        <fullName evidence="3">Uncharacterized protein LOC112904192</fullName>
    </submittedName>
</protein>
<dbReference type="OrthoDB" id="7643562at2759"/>
<feature type="signal peptide" evidence="1">
    <location>
        <begin position="1"/>
        <end position="23"/>
    </location>
</feature>
<keyword evidence="2" id="KW-1185">Reference proteome</keyword>
<dbReference type="KEGG" id="apln:112904192"/>
<organism evidence="2 3">
    <name type="scientific">Agrilus planipennis</name>
    <name type="common">Emerald ash borer</name>
    <name type="synonym">Agrilus marcopoli</name>
    <dbReference type="NCBI Taxonomy" id="224129"/>
    <lineage>
        <taxon>Eukaryota</taxon>
        <taxon>Metazoa</taxon>
        <taxon>Ecdysozoa</taxon>
        <taxon>Arthropoda</taxon>
        <taxon>Hexapoda</taxon>
        <taxon>Insecta</taxon>
        <taxon>Pterygota</taxon>
        <taxon>Neoptera</taxon>
        <taxon>Endopterygota</taxon>
        <taxon>Coleoptera</taxon>
        <taxon>Polyphaga</taxon>
        <taxon>Elateriformia</taxon>
        <taxon>Buprestoidea</taxon>
        <taxon>Buprestidae</taxon>
        <taxon>Agrilinae</taxon>
        <taxon>Agrilus</taxon>
    </lineage>
</organism>
<reference evidence="3" key="1">
    <citation type="submission" date="2025-08" db="UniProtKB">
        <authorList>
            <consortium name="RefSeq"/>
        </authorList>
    </citation>
    <scope>IDENTIFICATION</scope>
    <source>
        <tissue evidence="3">Entire body</tissue>
    </source>
</reference>